<dbReference type="OrthoDB" id="9774191at2"/>
<dbReference type="Proteomes" id="UP000027219">
    <property type="component" value="Unassembled WGS sequence"/>
</dbReference>
<dbReference type="InterPro" id="IPR055170">
    <property type="entry name" value="GFO_IDH_MocA-like_dom"/>
</dbReference>
<dbReference type="PANTHER" id="PTHR43054:SF1">
    <property type="entry name" value="SCYLLO-INOSITOL 2-DEHYDROGENASE (NADP(+)) IOLU"/>
    <property type="match status" value="1"/>
</dbReference>
<comment type="caution">
    <text evidence="3">The sequence shown here is derived from an EMBL/GenBank/DDBJ whole genome shotgun (WGS) entry which is preliminary data.</text>
</comment>
<dbReference type="Pfam" id="PF01408">
    <property type="entry name" value="GFO_IDH_MocA"/>
    <property type="match status" value="1"/>
</dbReference>
<organism evidence="3 4">
    <name type="scientific">Vibrio fortis</name>
    <dbReference type="NCBI Taxonomy" id="212667"/>
    <lineage>
        <taxon>Bacteria</taxon>
        <taxon>Pseudomonadati</taxon>
        <taxon>Pseudomonadota</taxon>
        <taxon>Gammaproteobacteria</taxon>
        <taxon>Vibrionales</taxon>
        <taxon>Vibrionaceae</taxon>
        <taxon>Vibrio</taxon>
    </lineage>
</organism>
<dbReference type="EMBL" id="JFFR01000009">
    <property type="protein sequence ID" value="KDN29250.1"/>
    <property type="molecule type" value="Genomic_DNA"/>
</dbReference>
<keyword evidence="4" id="KW-1185">Reference proteome</keyword>
<evidence type="ECO:0000259" key="1">
    <source>
        <dbReference type="Pfam" id="PF01408"/>
    </source>
</evidence>
<name>A0A066UQB5_9VIBR</name>
<dbReference type="Pfam" id="PF22725">
    <property type="entry name" value="GFO_IDH_MocA_C3"/>
    <property type="match status" value="1"/>
</dbReference>
<gene>
    <name evidence="3" type="ORF">VFDL14_13755</name>
</gene>
<feature type="domain" description="GFO/IDH/MocA-like oxidoreductase" evidence="2">
    <location>
        <begin position="138"/>
        <end position="247"/>
    </location>
</feature>
<dbReference type="Gene3D" id="3.40.50.720">
    <property type="entry name" value="NAD(P)-binding Rossmann-like Domain"/>
    <property type="match status" value="1"/>
</dbReference>
<dbReference type="PANTHER" id="PTHR43054">
    <property type="match status" value="1"/>
</dbReference>
<dbReference type="RefSeq" id="WP_032550181.1">
    <property type="nucleotide sequence ID" value="NZ_JBEEAX010000004.1"/>
</dbReference>
<accession>A0A066UQB5</accession>
<reference evidence="3 4" key="1">
    <citation type="submission" date="2014-02" db="EMBL/GenBank/DDBJ databases">
        <title>Vibrio fortis Dalian14 Genome Sequencing.</title>
        <authorList>
            <person name="Wang Y."/>
            <person name="Song L."/>
            <person name="Liu G."/>
            <person name="Ding J."/>
        </authorList>
    </citation>
    <scope>NUCLEOTIDE SEQUENCE [LARGE SCALE GENOMIC DNA]</scope>
    <source>
        <strain evidence="3 4">Dalian14</strain>
    </source>
</reference>
<evidence type="ECO:0000259" key="2">
    <source>
        <dbReference type="Pfam" id="PF22725"/>
    </source>
</evidence>
<proteinExistence type="predicted"/>
<dbReference type="STRING" id="212667.VFDL14_13755"/>
<dbReference type="AlphaFoldDB" id="A0A066UQB5"/>
<evidence type="ECO:0000313" key="3">
    <source>
        <dbReference type="EMBL" id="KDN29250.1"/>
    </source>
</evidence>
<feature type="domain" description="Gfo/Idh/MocA-like oxidoreductase N-terminal" evidence="1">
    <location>
        <begin position="2"/>
        <end position="120"/>
    </location>
</feature>
<protein>
    <submittedName>
        <fullName evidence="3">Oxidoreductase</fullName>
    </submittedName>
</protein>
<dbReference type="InterPro" id="IPR000683">
    <property type="entry name" value="Gfo/Idh/MocA-like_OxRdtase_N"/>
</dbReference>
<evidence type="ECO:0000313" key="4">
    <source>
        <dbReference type="Proteomes" id="UP000027219"/>
    </source>
</evidence>
<dbReference type="SUPFAM" id="SSF51735">
    <property type="entry name" value="NAD(P)-binding Rossmann-fold domains"/>
    <property type="match status" value="1"/>
</dbReference>
<sequence>MIKFAVIGTNWITQKFVQAAHEVNAMQLTAVYSRNLESAVEFGKEFGVETHYTDIDELANDPAIDAVYIASPNSFHCQQAIMLMKRNKHVICEKPIASNIREATKMFEVAKDNNVVLFEAYKSQYLPNFQAVQQALPKIGRIHKAHISYCQYSSRYQRYLDGENPNTFNPAFSNGSLVDIGFYSVAAAVSLFGKPQSVQASAHLLESGVDGHGSAIFYYPEFDVTLAHSKVSDSYAYSEIQGELGAILIDHIAECTHVKIQYRNGDVEELSQPQRENSMCYEAEMFAQVLKGNKEAQSQAQQRALTVSELITEMRRQVGVHYPADEL</sequence>
<dbReference type="GO" id="GO:0000166">
    <property type="term" value="F:nucleotide binding"/>
    <property type="evidence" value="ECO:0007669"/>
    <property type="project" value="InterPro"/>
</dbReference>
<dbReference type="SUPFAM" id="SSF55347">
    <property type="entry name" value="Glyceraldehyde-3-phosphate dehydrogenase-like, C-terminal domain"/>
    <property type="match status" value="1"/>
</dbReference>
<dbReference type="Gene3D" id="3.30.360.10">
    <property type="entry name" value="Dihydrodipicolinate Reductase, domain 2"/>
    <property type="match status" value="1"/>
</dbReference>
<dbReference type="InterPro" id="IPR036291">
    <property type="entry name" value="NAD(P)-bd_dom_sf"/>
</dbReference>